<feature type="domain" description="Phosphoribulokinase/uridine kinase" evidence="1">
    <location>
        <begin position="80"/>
        <end position="169"/>
    </location>
</feature>
<protein>
    <submittedName>
        <fullName evidence="2">AAA family ATPase</fullName>
    </submittedName>
</protein>
<dbReference type="PANTHER" id="PTHR10285">
    <property type="entry name" value="URIDINE KINASE"/>
    <property type="match status" value="1"/>
</dbReference>
<dbReference type="InterPro" id="IPR006083">
    <property type="entry name" value="PRK/URK"/>
</dbReference>
<organism evidence="2 3">
    <name type="scientific">Clostridium sardiniense</name>
    <name type="common">Clostridium absonum</name>
    <dbReference type="NCBI Taxonomy" id="29369"/>
    <lineage>
        <taxon>Bacteria</taxon>
        <taxon>Bacillati</taxon>
        <taxon>Bacillota</taxon>
        <taxon>Clostridia</taxon>
        <taxon>Eubacteriales</taxon>
        <taxon>Clostridiaceae</taxon>
        <taxon>Clostridium</taxon>
    </lineage>
</organism>
<dbReference type="SUPFAM" id="SSF52540">
    <property type="entry name" value="P-loop containing nucleoside triphosphate hydrolases"/>
    <property type="match status" value="1"/>
</dbReference>
<evidence type="ECO:0000313" key="2">
    <source>
        <dbReference type="EMBL" id="MBY0756847.1"/>
    </source>
</evidence>
<dbReference type="PRINTS" id="PR00988">
    <property type="entry name" value="URIDINKINASE"/>
</dbReference>
<proteinExistence type="predicted"/>
<gene>
    <name evidence="2" type="ORF">K5V21_15490</name>
</gene>
<dbReference type="RefSeq" id="WP_221862065.1">
    <property type="nucleotide sequence ID" value="NZ_JAIKTU010000014.1"/>
</dbReference>
<accession>A0ABS7L204</accession>
<dbReference type="Proteomes" id="UP001299068">
    <property type="component" value="Unassembled WGS sequence"/>
</dbReference>
<dbReference type="EMBL" id="JAIKTU010000014">
    <property type="protein sequence ID" value="MBY0756847.1"/>
    <property type="molecule type" value="Genomic_DNA"/>
</dbReference>
<dbReference type="Gene3D" id="3.40.50.300">
    <property type="entry name" value="P-loop containing nucleotide triphosphate hydrolases"/>
    <property type="match status" value="2"/>
</dbReference>
<name>A0ABS7L204_CLOSR</name>
<evidence type="ECO:0000313" key="3">
    <source>
        <dbReference type="Proteomes" id="UP001299068"/>
    </source>
</evidence>
<comment type="caution">
    <text evidence="2">The sequence shown here is derived from an EMBL/GenBank/DDBJ whole genome shotgun (WGS) entry which is preliminary data.</text>
</comment>
<dbReference type="InterPro" id="IPR027417">
    <property type="entry name" value="P-loop_NTPase"/>
</dbReference>
<evidence type="ECO:0000259" key="1">
    <source>
        <dbReference type="Pfam" id="PF00485"/>
    </source>
</evidence>
<sequence length="188" mass="21769">MNKPFFLGIAGGSASGKSTFCNILEKELSELKLKIFHMDDYFKPESERPYSEAPIVGTMYIDDNHPETIDLLKLKLDLSNALNNNYDVVIIEGLLTLWDKELYSKLALKLFIDCRPDERIVRRLKRNMEWGLTFDEISNVYLDMVRYRHDEYVEPTKWKADLILNGSNISDISIKAITQLIKISCTKL</sequence>
<reference evidence="2 3" key="1">
    <citation type="journal article" date="2021" name="Cell Host Microbe">
        <title>in vivo commensal control of Clostridioides difficile virulence.</title>
        <authorList>
            <person name="Girinathan B.P."/>
            <person name="Dibenedetto N."/>
            <person name="Worley J.N."/>
            <person name="Peltier J."/>
            <person name="Arrieta-Ortiz M.L."/>
            <person name="Rupa Christinal Immanuel S."/>
            <person name="Lavin R."/>
            <person name="Delaney M.L."/>
            <person name="Cummins C."/>
            <person name="Hoffmann M."/>
            <person name="Luo Y."/>
            <person name="Gonzalez-Escalona N."/>
            <person name="Allard M."/>
            <person name="Onderdonk A.B."/>
            <person name="Gerber G.K."/>
            <person name="Sonenshein A.L."/>
            <person name="Baliga N."/>
            <person name="Dupuy B."/>
            <person name="Bry L."/>
        </authorList>
    </citation>
    <scope>NUCLEOTIDE SEQUENCE [LARGE SCALE GENOMIC DNA]</scope>
    <source>
        <strain evidence="2 3">DSM 599</strain>
    </source>
</reference>
<dbReference type="Pfam" id="PF00485">
    <property type="entry name" value="PRK"/>
    <property type="match status" value="1"/>
</dbReference>
<keyword evidence="3" id="KW-1185">Reference proteome</keyword>